<dbReference type="GO" id="GO:0042056">
    <property type="term" value="F:chemoattractant activity"/>
    <property type="evidence" value="ECO:0007669"/>
    <property type="project" value="TreeGrafter"/>
</dbReference>
<proteinExistence type="predicted"/>
<accession>A0A6I9ZZM3</accession>
<evidence type="ECO:0000259" key="9">
    <source>
        <dbReference type="Pfam" id="PF00711"/>
    </source>
</evidence>
<keyword evidence="8" id="KW-0472">Membrane</keyword>
<feature type="domain" description="Beta-defensin-like" evidence="9">
    <location>
        <begin position="57"/>
        <end position="91"/>
    </location>
</feature>
<dbReference type="InterPro" id="IPR001855">
    <property type="entry name" value="Defensin_beta-like"/>
</dbReference>
<dbReference type="FunFam" id="3.10.360.10:FF:000001">
    <property type="entry name" value="Beta-defensin 1"/>
    <property type="match status" value="1"/>
</dbReference>
<evidence type="ECO:0000256" key="8">
    <source>
        <dbReference type="SAM" id="Phobius"/>
    </source>
</evidence>
<dbReference type="GO" id="GO:0042742">
    <property type="term" value="P:defense response to bacterium"/>
    <property type="evidence" value="ECO:0007669"/>
    <property type="project" value="UniProtKB-KW"/>
</dbReference>
<gene>
    <name evidence="11" type="primary">LOC106981998</name>
</gene>
<protein>
    <submittedName>
        <fullName evidence="11">Beta-defensin 103A</fullName>
    </submittedName>
</protein>
<organism evidence="10 11">
    <name type="scientific">Acinonyx jubatus</name>
    <name type="common">Cheetah</name>
    <dbReference type="NCBI Taxonomy" id="32536"/>
    <lineage>
        <taxon>Eukaryota</taxon>
        <taxon>Metazoa</taxon>
        <taxon>Chordata</taxon>
        <taxon>Craniata</taxon>
        <taxon>Vertebrata</taxon>
        <taxon>Euteleostomi</taxon>
        <taxon>Mammalia</taxon>
        <taxon>Eutheria</taxon>
        <taxon>Laurasiatheria</taxon>
        <taxon>Carnivora</taxon>
        <taxon>Feliformia</taxon>
        <taxon>Felidae</taxon>
        <taxon>Felinae</taxon>
        <taxon>Acinonyx</taxon>
    </lineage>
</organism>
<name>A0A6I9ZZM3_ACIJB</name>
<reference evidence="11" key="1">
    <citation type="submission" date="2025-08" db="UniProtKB">
        <authorList>
            <consortium name="RefSeq"/>
        </authorList>
    </citation>
    <scope>IDENTIFICATION</scope>
    <source>
        <tissue evidence="11">Blood</tissue>
    </source>
</reference>
<dbReference type="SUPFAM" id="SSF57392">
    <property type="entry name" value="Defensin-like"/>
    <property type="match status" value="1"/>
</dbReference>
<keyword evidence="6" id="KW-0044">Antibiotic</keyword>
<evidence type="ECO:0000313" key="10">
    <source>
        <dbReference type="Proteomes" id="UP001652583"/>
    </source>
</evidence>
<keyword evidence="8" id="KW-0812">Transmembrane</keyword>
<comment type="subcellular location">
    <subcellularLocation>
        <location evidence="1">Secreted</location>
    </subcellularLocation>
</comment>
<keyword evidence="10" id="KW-1185">Reference proteome</keyword>
<evidence type="ECO:0000313" key="11">
    <source>
        <dbReference type="RefSeq" id="XP_014935639.2"/>
    </source>
</evidence>
<dbReference type="Pfam" id="PF00711">
    <property type="entry name" value="Defensin_beta"/>
    <property type="match status" value="1"/>
</dbReference>
<dbReference type="Proteomes" id="UP001652583">
    <property type="component" value="Chromosome B1"/>
</dbReference>
<evidence type="ECO:0000256" key="1">
    <source>
        <dbReference type="ARBA" id="ARBA00004613"/>
    </source>
</evidence>
<keyword evidence="3" id="KW-0929">Antimicrobial</keyword>
<dbReference type="GO" id="GO:0005615">
    <property type="term" value="C:extracellular space"/>
    <property type="evidence" value="ECO:0007669"/>
    <property type="project" value="TreeGrafter"/>
</dbReference>
<evidence type="ECO:0000256" key="7">
    <source>
        <dbReference type="ARBA" id="ARBA00023157"/>
    </source>
</evidence>
<dbReference type="Gene3D" id="3.10.360.10">
    <property type="entry name" value="Antimicrobial Peptide, Beta-defensin 2, Chain A"/>
    <property type="match status" value="1"/>
</dbReference>
<dbReference type="GeneID" id="106981998"/>
<keyword evidence="4" id="KW-0732">Signal</keyword>
<dbReference type="KEGG" id="aju:106981998"/>
<evidence type="ECO:0000256" key="5">
    <source>
        <dbReference type="ARBA" id="ARBA00022940"/>
    </source>
</evidence>
<sequence length="94" mass="10594">MAVSCNPYKVDEHTFPPSLSVLRSLPAMRIYYLLFVLPFLFLMPVPGNGGIISLLQKQFCSLRSGRCALLTCLPKEEQIGRCSLSGRKCCRRKK</sequence>
<evidence type="ECO:0000256" key="3">
    <source>
        <dbReference type="ARBA" id="ARBA00022529"/>
    </source>
</evidence>
<keyword evidence="5" id="KW-0211">Defensin</keyword>
<dbReference type="GO" id="GO:0060326">
    <property type="term" value="P:cell chemotaxis"/>
    <property type="evidence" value="ECO:0007669"/>
    <property type="project" value="TreeGrafter"/>
</dbReference>
<evidence type="ECO:0000256" key="2">
    <source>
        <dbReference type="ARBA" id="ARBA00022525"/>
    </source>
</evidence>
<keyword evidence="8" id="KW-1133">Transmembrane helix</keyword>
<dbReference type="GO" id="GO:0031731">
    <property type="term" value="F:CCR6 chemokine receptor binding"/>
    <property type="evidence" value="ECO:0007669"/>
    <property type="project" value="TreeGrafter"/>
</dbReference>
<keyword evidence="2" id="KW-0964">Secreted</keyword>
<evidence type="ECO:0000256" key="4">
    <source>
        <dbReference type="ARBA" id="ARBA00022729"/>
    </source>
</evidence>
<feature type="transmembrane region" description="Helical" evidence="8">
    <location>
        <begin position="30"/>
        <end position="55"/>
    </location>
</feature>
<dbReference type="RefSeq" id="XP_014935639.2">
    <property type="nucleotide sequence ID" value="XM_015080153.3"/>
</dbReference>
<dbReference type="AlphaFoldDB" id="A0A6I9ZZM3"/>
<dbReference type="PANTHER" id="PTHR20515">
    <property type="entry name" value="BETA-DEFENSIN"/>
    <property type="match status" value="1"/>
</dbReference>
<evidence type="ECO:0000256" key="6">
    <source>
        <dbReference type="ARBA" id="ARBA00023022"/>
    </source>
</evidence>
<dbReference type="PANTHER" id="PTHR20515:SF0">
    <property type="entry name" value="BETA-DEFENSIN 103"/>
    <property type="match status" value="1"/>
</dbReference>
<keyword evidence="7" id="KW-1015">Disulfide bond</keyword>